<name>A0AAE2VUZ4_9RHOB</name>
<dbReference type="InterPro" id="IPR037257">
    <property type="entry name" value="T2SS_E_N_sf"/>
</dbReference>
<comment type="subcellular location">
    <subcellularLocation>
        <location evidence="1">Membrane</location>
        <topology evidence="1">Multi-pass membrane protein</topology>
    </subcellularLocation>
</comment>
<keyword evidence="3" id="KW-0808">Transferase</keyword>
<dbReference type="PANTHER" id="PTHR43867">
    <property type="entry name" value="CELLULOSE SYNTHASE CATALYTIC SUBUNIT A [UDP-FORMING]"/>
    <property type="match status" value="1"/>
</dbReference>
<comment type="caution">
    <text evidence="10">The sequence shown here is derived from an EMBL/GenBank/DDBJ whole genome shotgun (WGS) entry which is preliminary data.</text>
</comment>
<keyword evidence="6 8" id="KW-0472">Membrane</keyword>
<keyword evidence="2" id="KW-0328">Glycosyltransferase</keyword>
<evidence type="ECO:0000259" key="9">
    <source>
        <dbReference type="Pfam" id="PF05157"/>
    </source>
</evidence>
<evidence type="ECO:0000313" key="10">
    <source>
        <dbReference type="EMBL" id="MBM1712174.1"/>
    </source>
</evidence>
<evidence type="ECO:0000256" key="1">
    <source>
        <dbReference type="ARBA" id="ARBA00004141"/>
    </source>
</evidence>
<keyword evidence="4 8" id="KW-0812">Transmembrane</keyword>
<keyword evidence="11" id="KW-1185">Reference proteome</keyword>
<proteinExistence type="predicted"/>
<dbReference type="SUPFAM" id="SSF160246">
    <property type="entry name" value="EspE N-terminal domain-like"/>
    <property type="match status" value="1"/>
</dbReference>
<evidence type="ECO:0000256" key="2">
    <source>
        <dbReference type="ARBA" id="ARBA00022676"/>
    </source>
</evidence>
<dbReference type="Proteomes" id="UP000732193">
    <property type="component" value="Unassembled WGS sequence"/>
</dbReference>
<organism evidence="10 11">
    <name type="scientific">Sulfitobacter geojensis</name>
    <dbReference type="NCBI Taxonomy" id="1342299"/>
    <lineage>
        <taxon>Bacteria</taxon>
        <taxon>Pseudomonadati</taxon>
        <taxon>Pseudomonadota</taxon>
        <taxon>Alphaproteobacteria</taxon>
        <taxon>Rhodobacterales</taxon>
        <taxon>Roseobacteraceae</taxon>
        <taxon>Sulfitobacter</taxon>
    </lineage>
</organism>
<gene>
    <name evidence="10" type="ORF">JQV55_01200</name>
</gene>
<dbReference type="InterPro" id="IPR050321">
    <property type="entry name" value="Glycosyltr_2/OpgH_subfam"/>
</dbReference>
<evidence type="ECO:0000256" key="5">
    <source>
        <dbReference type="ARBA" id="ARBA00022989"/>
    </source>
</evidence>
<feature type="transmembrane region" description="Helical" evidence="8">
    <location>
        <begin position="516"/>
        <end position="539"/>
    </location>
</feature>
<dbReference type="PANTHER" id="PTHR43867:SF2">
    <property type="entry name" value="CELLULOSE SYNTHASE CATALYTIC SUBUNIT A [UDP-FORMING]"/>
    <property type="match status" value="1"/>
</dbReference>
<dbReference type="RefSeq" id="WP_203240983.1">
    <property type="nucleotide sequence ID" value="NZ_JAFBRH010000001.1"/>
</dbReference>
<evidence type="ECO:0000256" key="4">
    <source>
        <dbReference type="ARBA" id="ARBA00022692"/>
    </source>
</evidence>
<accession>A0AAE2VUZ4</accession>
<keyword evidence="5 8" id="KW-1133">Transmembrane helix</keyword>
<sequence length="668" mass="74365">MSNLRLHLTDPQAARPARPSMPLGRHLIEAGAIKNSDLIHALDLQNHIDAPLGEILMAEGLAKPLDVLQALADQHNTQLIDLRDDPPQPGLGHRLPASLCLEYRAVAWLDMGGSLIVATSQPHRFATLRRALGDRAPAILPVIASDQQIQDAITRTYGDELAHMAANRVPAAISCRNWTMAGRSRQIWALALLAPALIALFAAPMLTLTLATLFAFVTLLMTTVLKASALWSQITHKTPDAPLPFVAQRAMPYRLPRVSIMVPLLKEKEIAGALVTRLNKLTYPKSLLDVVLVLEETDVTTKKTLARTTLPPWISVISVPARGGLTTKPRALNYALDFCKGSIIGVWDAEDAPEPDQLERVVSRFHTAPENVACLQGILDYYNPRANWLARCFTIEYAAWWRVLLPGVARLGLVIPLGGTTLFFRRKILEKLAGWDAHNVTEDADLGVRLARAGYVTELLPTVTFEEANCRLWPWVRQRSRWLKGFLITWCVHMRDPVQLLRDLGWVRFMGVQTMLLATVAQFTCAPLLWSFWLAVFGARHPVEQTLGSGALWSMVVVFILSATLNLGLSLVAVHGKTHRHLMWWVFTTPFYYPLGALAAFKALHEFVVSPFFWDKTEHGVTPLQAPQAPALPKAAPQVIPTAPYPQLVFRRHDQMHRPDDIPERARA</sequence>
<evidence type="ECO:0000256" key="8">
    <source>
        <dbReference type="SAM" id="Phobius"/>
    </source>
</evidence>
<dbReference type="Gene3D" id="3.30.300.160">
    <property type="entry name" value="Type II secretion system, protein E, N-terminal domain"/>
    <property type="match status" value="1"/>
</dbReference>
<dbReference type="InterPro" id="IPR029044">
    <property type="entry name" value="Nucleotide-diphossugar_trans"/>
</dbReference>
<dbReference type="SUPFAM" id="SSF53448">
    <property type="entry name" value="Nucleotide-diphospho-sugar transferases"/>
    <property type="match status" value="1"/>
</dbReference>
<dbReference type="Pfam" id="PF05157">
    <property type="entry name" value="MshEN"/>
    <property type="match status" value="1"/>
</dbReference>
<dbReference type="Pfam" id="PF13641">
    <property type="entry name" value="Glyco_tranf_2_3"/>
    <property type="match status" value="1"/>
</dbReference>
<feature type="domain" description="Type II secretion system protein GspE N-terminal" evidence="9">
    <location>
        <begin position="77"/>
        <end position="162"/>
    </location>
</feature>
<dbReference type="Gene3D" id="3.90.550.10">
    <property type="entry name" value="Spore Coat Polysaccharide Biosynthesis Protein SpsA, Chain A"/>
    <property type="match status" value="1"/>
</dbReference>
<evidence type="ECO:0000256" key="3">
    <source>
        <dbReference type="ARBA" id="ARBA00022679"/>
    </source>
</evidence>
<feature type="transmembrane region" description="Helical" evidence="8">
    <location>
        <begin position="187"/>
        <end position="206"/>
    </location>
</feature>
<reference evidence="10 11" key="1">
    <citation type="submission" date="2021-01" db="EMBL/GenBank/DDBJ databases">
        <title>Diatom-associated Roseobacters Show Island Model of Population Structure.</title>
        <authorList>
            <person name="Qu L."/>
            <person name="Feng X."/>
            <person name="Chen Y."/>
            <person name="Li L."/>
            <person name="Wang X."/>
            <person name="Hu Z."/>
            <person name="Wang H."/>
            <person name="Luo H."/>
        </authorList>
    </citation>
    <scope>NUCLEOTIDE SEQUENCE [LARGE SCALE GENOMIC DNA]</scope>
    <source>
        <strain evidence="10 11">TR60-84</strain>
    </source>
</reference>
<dbReference type="EMBL" id="JAFBRM010000001">
    <property type="protein sequence ID" value="MBM1712174.1"/>
    <property type="molecule type" value="Genomic_DNA"/>
</dbReference>
<dbReference type="InterPro" id="IPR007831">
    <property type="entry name" value="T2SS_GspE_N"/>
</dbReference>
<feature type="transmembrane region" description="Helical" evidence="8">
    <location>
        <begin position="551"/>
        <end position="574"/>
    </location>
</feature>
<protein>
    <submittedName>
        <fullName evidence="10">Glycosyltransferase</fullName>
    </submittedName>
</protein>
<feature type="transmembrane region" description="Helical" evidence="8">
    <location>
        <begin position="212"/>
        <end position="231"/>
    </location>
</feature>
<dbReference type="GO" id="GO:0016757">
    <property type="term" value="F:glycosyltransferase activity"/>
    <property type="evidence" value="ECO:0007669"/>
    <property type="project" value="UniProtKB-KW"/>
</dbReference>
<evidence type="ECO:0000256" key="6">
    <source>
        <dbReference type="ARBA" id="ARBA00023136"/>
    </source>
</evidence>
<evidence type="ECO:0000256" key="7">
    <source>
        <dbReference type="SAM" id="MobiDB-lite"/>
    </source>
</evidence>
<evidence type="ECO:0000313" key="11">
    <source>
        <dbReference type="Proteomes" id="UP000732193"/>
    </source>
</evidence>
<dbReference type="AlphaFoldDB" id="A0AAE2VUZ4"/>
<dbReference type="GO" id="GO:0016020">
    <property type="term" value="C:membrane"/>
    <property type="evidence" value="ECO:0007669"/>
    <property type="project" value="UniProtKB-SubCell"/>
</dbReference>
<feature type="region of interest" description="Disordered" evidence="7">
    <location>
        <begin position="1"/>
        <end position="20"/>
    </location>
</feature>